<dbReference type="Pfam" id="PF01381">
    <property type="entry name" value="HTH_3"/>
    <property type="match status" value="1"/>
</dbReference>
<keyword evidence="2" id="KW-0472">Membrane</keyword>
<protein>
    <submittedName>
        <fullName evidence="4">Helix-turn-helix domain-containing protein</fullName>
    </submittedName>
</protein>
<dbReference type="SMR" id="A0A6P1E8M2"/>
<dbReference type="PANTHER" id="PTHR46558:SF11">
    <property type="entry name" value="HTH-TYPE TRANSCRIPTIONAL REGULATOR XRE"/>
    <property type="match status" value="1"/>
</dbReference>
<dbReference type="RefSeq" id="WP_003550576.1">
    <property type="nucleotide sequence ID" value="NZ_CABKOL010000106.1"/>
</dbReference>
<dbReference type="InterPro" id="IPR001387">
    <property type="entry name" value="Cro/C1-type_HTH"/>
</dbReference>
<proteinExistence type="predicted"/>
<dbReference type="EMBL" id="CP047121">
    <property type="protein sequence ID" value="QHB53128.1"/>
    <property type="molecule type" value="Genomic_DNA"/>
</dbReference>
<feature type="transmembrane region" description="Helical" evidence="2">
    <location>
        <begin position="78"/>
        <end position="100"/>
    </location>
</feature>
<dbReference type="Proteomes" id="UP000465035">
    <property type="component" value="Chromosome"/>
</dbReference>
<name>A0A6P1E8M2_LENHI</name>
<sequence>MHDAETIGKRIKKIRIKNQLTQNQLAEKLFVTQQTVARWENDKHQPPITAVQDLAKLFDVDVSYFFGEDLIIVRKFNFFALLGSLVFNFLFFWIVALVVITLFITIWGTTAGSLLSPIIILFQAYQGIRAFTWIRFASTILMAVVALILIPLLWMITKYLWKILRAYYRYNISSIIYEVTPQPHHKG</sequence>
<evidence type="ECO:0000256" key="2">
    <source>
        <dbReference type="SAM" id="Phobius"/>
    </source>
</evidence>
<dbReference type="GO" id="GO:0003677">
    <property type="term" value="F:DNA binding"/>
    <property type="evidence" value="ECO:0007669"/>
    <property type="project" value="UniProtKB-KW"/>
</dbReference>
<dbReference type="SMART" id="SM00530">
    <property type="entry name" value="HTH_XRE"/>
    <property type="match status" value="1"/>
</dbReference>
<dbReference type="CDD" id="cd00093">
    <property type="entry name" value="HTH_XRE"/>
    <property type="match status" value="1"/>
</dbReference>
<dbReference type="InterPro" id="IPR010982">
    <property type="entry name" value="Lambda_DNA-bd_dom_sf"/>
</dbReference>
<dbReference type="PROSITE" id="PS50943">
    <property type="entry name" value="HTH_CROC1"/>
    <property type="match status" value="1"/>
</dbReference>
<feature type="transmembrane region" description="Helical" evidence="2">
    <location>
        <begin position="136"/>
        <end position="156"/>
    </location>
</feature>
<keyword evidence="2" id="KW-1133">Transmembrane helix</keyword>
<accession>A0A6P1E8M2</accession>
<evidence type="ECO:0000256" key="1">
    <source>
        <dbReference type="ARBA" id="ARBA00023125"/>
    </source>
</evidence>
<dbReference type="AlphaFoldDB" id="A0A6P1E8M2"/>
<gene>
    <name evidence="4" type="ORF">GQR93_13480</name>
</gene>
<evidence type="ECO:0000313" key="4">
    <source>
        <dbReference type="EMBL" id="QHB53128.1"/>
    </source>
</evidence>
<keyword evidence="1" id="KW-0238">DNA-binding</keyword>
<dbReference type="Gene3D" id="1.10.260.40">
    <property type="entry name" value="lambda repressor-like DNA-binding domains"/>
    <property type="match status" value="1"/>
</dbReference>
<reference evidence="4 5" key="1">
    <citation type="submission" date="2019-12" db="EMBL/GenBank/DDBJ databases">
        <title>Lactobacillus hilgardii FLUB.</title>
        <authorList>
            <person name="Gustaw K."/>
        </authorList>
    </citation>
    <scope>NUCLEOTIDE SEQUENCE [LARGE SCALE GENOMIC DNA]</scope>
    <source>
        <strain evidence="4 5">FLUB</strain>
    </source>
</reference>
<organism evidence="4 5">
    <name type="scientific">Lentilactobacillus hilgardii</name>
    <name type="common">Lactobacillus hilgardii</name>
    <dbReference type="NCBI Taxonomy" id="1588"/>
    <lineage>
        <taxon>Bacteria</taxon>
        <taxon>Bacillati</taxon>
        <taxon>Bacillota</taxon>
        <taxon>Bacilli</taxon>
        <taxon>Lactobacillales</taxon>
        <taxon>Lactobacillaceae</taxon>
        <taxon>Lentilactobacillus</taxon>
    </lineage>
</organism>
<evidence type="ECO:0000313" key="5">
    <source>
        <dbReference type="Proteomes" id="UP000465035"/>
    </source>
</evidence>
<feature type="transmembrane region" description="Helical" evidence="2">
    <location>
        <begin position="106"/>
        <end position="124"/>
    </location>
</feature>
<dbReference type="PANTHER" id="PTHR46558">
    <property type="entry name" value="TRACRIPTIONAL REGULATORY PROTEIN-RELATED-RELATED"/>
    <property type="match status" value="1"/>
</dbReference>
<dbReference type="GeneID" id="69059388"/>
<evidence type="ECO:0000259" key="3">
    <source>
        <dbReference type="PROSITE" id="PS50943"/>
    </source>
</evidence>
<feature type="domain" description="HTH cro/C1-type" evidence="3">
    <location>
        <begin position="11"/>
        <end position="65"/>
    </location>
</feature>
<keyword evidence="2" id="KW-0812">Transmembrane</keyword>
<dbReference type="SUPFAM" id="SSF47413">
    <property type="entry name" value="lambda repressor-like DNA-binding domains"/>
    <property type="match status" value="1"/>
</dbReference>